<protein>
    <recommendedName>
        <fullName evidence="2">DUF4296 domain-containing protein</fullName>
    </recommendedName>
</protein>
<evidence type="ECO:0000313" key="3">
    <source>
        <dbReference type="EMBL" id="GAA3959881.1"/>
    </source>
</evidence>
<sequence>MTGLLVQIHLIDGSLYNGTQAPDSLYKYGMGKYLDAFRKFNTDSAQFRKSMEYYTNTPDKLTAIYDNVDKRIKALSDSLNAEQAKERTRLLKKDSLKTDSIKKANLKHKTPAQKVDSVKQAKTKKAMDAKIDSIKKLKYRPKPNAVPIK</sequence>
<dbReference type="Pfam" id="PF14129">
    <property type="entry name" value="DUF4296"/>
    <property type="match status" value="1"/>
</dbReference>
<dbReference type="Proteomes" id="UP001500742">
    <property type="component" value="Unassembled WGS sequence"/>
</dbReference>
<evidence type="ECO:0000313" key="4">
    <source>
        <dbReference type="Proteomes" id="UP001500742"/>
    </source>
</evidence>
<keyword evidence="4" id="KW-1185">Reference proteome</keyword>
<dbReference type="EMBL" id="BAAAZC010000004">
    <property type="protein sequence ID" value="GAA3959881.1"/>
    <property type="molecule type" value="Genomic_DNA"/>
</dbReference>
<accession>A0ABP7P570</accession>
<evidence type="ECO:0000259" key="2">
    <source>
        <dbReference type="Pfam" id="PF14129"/>
    </source>
</evidence>
<name>A0ABP7P570_9SPHI</name>
<organism evidence="3 4">
    <name type="scientific">Mucilaginibacter dorajii</name>
    <dbReference type="NCBI Taxonomy" id="692994"/>
    <lineage>
        <taxon>Bacteria</taxon>
        <taxon>Pseudomonadati</taxon>
        <taxon>Bacteroidota</taxon>
        <taxon>Sphingobacteriia</taxon>
        <taxon>Sphingobacteriales</taxon>
        <taxon>Sphingobacteriaceae</taxon>
        <taxon>Mucilaginibacter</taxon>
    </lineage>
</organism>
<feature type="domain" description="DUF4296" evidence="2">
    <location>
        <begin position="1"/>
        <end position="76"/>
    </location>
</feature>
<dbReference type="InterPro" id="IPR025381">
    <property type="entry name" value="DUF4296"/>
</dbReference>
<feature type="region of interest" description="Disordered" evidence="1">
    <location>
        <begin position="101"/>
        <end position="121"/>
    </location>
</feature>
<gene>
    <name evidence="3" type="ORF">GCM10022210_04380</name>
</gene>
<reference evidence="4" key="1">
    <citation type="journal article" date="2019" name="Int. J. Syst. Evol. Microbiol.">
        <title>The Global Catalogue of Microorganisms (GCM) 10K type strain sequencing project: providing services to taxonomists for standard genome sequencing and annotation.</title>
        <authorList>
            <consortium name="The Broad Institute Genomics Platform"/>
            <consortium name="The Broad Institute Genome Sequencing Center for Infectious Disease"/>
            <person name="Wu L."/>
            <person name="Ma J."/>
        </authorList>
    </citation>
    <scope>NUCLEOTIDE SEQUENCE [LARGE SCALE GENOMIC DNA]</scope>
    <source>
        <strain evidence="4">JCM 16601</strain>
    </source>
</reference>
<comment type="caution">
    <text evidence="3">The sequence shown here is derived from an EMBL/GenBank/DDBJ whole genome shotgun (WGS) entry which is preliminary data.</text>
</comment>
<proteinExistence type="predicted"/>
<evidence type="ECO:0000256" key="1">
    <source>
        <dbReference type="SAM" id="MobiDB-lite"/>
    </source>
</evidence>